<dbReference type="InterPro" id="IPR039391">
    <property type="entry name" value="Phytocyanin-like"/>
</dbReference>
<evidence type="ECO:0000256" key="1">
    <source>
        <dbReference type="ARBA" id="ARBA00022723"/>
    </source>
</evidence>
<keyword evidence="1" id="KW-0479">Metal-binding</keyword>
<dbReference type="RefSeq" id="XP_031390039.1">
    <property type="nucleotide sequence ID" value="XM_031534179.1"/>
</dbReference>
<dbReference type="PROSITE" id="PS51485">
    <property type="entry name" value="PHYTOCYANIN"/>
    <property type="match status" value="1"/>
</dbReference>
<evidence type="ECO:0000256" key="2">
    <source>
        <dbReference type="ARBA" id="ARBA00023008"/>
    </source>
</evidence>
<dbReference type="InterPro" id="IPR008972">
    <property type="entry name" value="Cupredoxin"/>
</dbReference>
<reference evidence="6" key="1">
    <citation type="journal article" date="2020" name="Plant Biotechnol. J.">
        <title>The pomegranate (Punica granatum L.) draft genome dissects genetic divergence between soft- and hard-seeded cultivars.</title>
        <authorList>
            <person name="Luo X."/>
            <person name="Li H."/>
            <person name="Wu Z."/>
            <person name="Yao W."/>
            <person name="Zhao P."/>
            <person name="Cao D."/>
            <person name="Yu H."/>
            <person name="Li K."/>
            <person name="Poudel K."/>
            <person name="Zhao D."/>
            <person name="Zhang F."/>
            <person name="Xia X."/>
            <person name="Chen L."/>
            <person name="Wang Q."/>
            <person name="Jing D."/>
            <person name="Cao S."/>
        </authorList>
    </citation>
    <scope>NUCLEOTIDE SEQUENCE [LARGE SCALE GENOMIC DNA]</scope>
    <source>
        <strain evidence="6">cv. Tunisia</strain>
    </source>
</reference>
<dbReference type="GO" id="GO:0009055">
    <property type="term" value="F:electron transfer activity"/>
    <property type="evidence" value="ECO:0007669"/>
    <property type="project" value="InterPro"/>
</dbReference>
<evidence type="ECO:0000256" key="4">
    <source>
        <dbReference type="SAM" id="MobiDB-lite"/>
    </source>
</evidence>
<evidence type="ECO:0000256" key="3">
    <source>
        <dbReference type="ARBA" id="ARBA00023180"/>
    </source>
</evidence>
<dbReference type="SUPFAM" id="SSF49503">
    <property type="entry name" value="Cupredoxins"/>
    <property type="match status" value="1"/>
</dbReference>
<name>A0A6P8D6C2_PUNGR</name>
<feature type="domain" description="Phytocyanin" evidence="5">
    <location>
        <begin position="27"/>
        <end position="126"/>
    </location>
</feature>
<dbReference type="PANTHER" id="PTHR33021:SF193">
    <property type="entry name" value="OS06G0218600 PROTEIN"/>
    <property type="match status" value="1"/>
</dbReference>
<evidence type="ECO:0000259" key="5">
    <source>
        <dbReference type="PROSITE" id="PS51485"/>
    </source>
</evidence>
<dbReference type="CDD" id="cd04216">
    <property type="entry name" value="Phytocyanin"/>
    <property type="match status" value="1"/>
</dbReference>
<accession>A0A6P8D6C2</accession>
<dbReference type="Proteomes" id="UP000515151">
    <property type="component" value="Chromosome 4"/>
</dbReference>
<reference evidence="7" key="2">
    <citation type="submission" date="2025-08" db="UniProtKB">
        <authorList>
            <consortium name="RefSeq"/>
        </authorList>
    </citation>
    <scope>IDENTIFICATION</scope>
    <source>
        <tissue evidence="7">Leaf</tissue>
    </source>
</reference>
<keyword evidence="2" id="KW-0186">Copper</keyword>
<protein>
    <submittedName>
        <fullName evidence="7">Blue copper protein-like</fullName>
    </submittedName>
</protein>
<keyword evidence="6" id="KW-1185">Reference proteome</keyword>
<feature type="region of interest" description="Disordered" evidence="4">
    <location>
        <begin position="133"/>
        <end position="154"/>
    </location>
</feature>
<dbReference type="OrthoDB" id="206968at2759"/>
<proteinExistence type="predicted"/>
<dbReference type="Pfam" id="PF02298">
    <property type="entry name" value="Cu_bind_like"/>
    <property type="match status" value="1"/>
</dbReference>
<dbReference type="GO" id="GO:0005886">
    <property type="term" value="C:plasma membrane"/>
    <property type="evidence" value="ECO:0007669"/>
    <property type="project" value="TreeGrafter"/>
</dbReference>
<evidence type="ECO:0000313" key="7">
    <source>
        <dbReference type="RefSeq" id="XP_031390039.1"/>
    </source>
</evidence>
<gene>
    <name evidence="7" type="primary">LOC116202584</name>
</gene>
<dbReference type="InterPro" id="IPR003245">
    <property type="entry name" value="Phytocyanin_dom"/>
</dbReference>
<dbReference type="GO" id="GO:0046872">
    <property type="term" value="F:metal ion binding"/>
    <property type="evidence" value="ECO:0007669"/>
    <property type="project" value="UniProtKB-KW"/>
</dbReference>
<dbReference type="GeneID" id="116202584"/>
<dbReference type="PANTHER" id="PTHR33021">
    <property type="entry name" value="BLUE COPPER PROTEIN"/>
    <property type="match status" value="1"/>
</dbReference>
<sequence length="197" mass="20493">MDINGNALIWGTIALAAGLITTSMAATTYTVGDSVGWTFGVDYSTWASSKSFAVGDTLVFNYGSGMHTVDEVRKSDYSTCTTGNSITTDSSGTTSILLRTTGTHYFICGVAGHCSGGMKLAITVAAAGSTVITPPSSPATTNSPPLTASNSNCTSTTNPGILPNTYYYPYNWSLGTRVRIPCDLFFTSIIAFAGVVL</sequence>
<dbReference type="AlphaFoldDB" id="A0A6P8D6C2"/>
<feature type="compositionally biased region" description="Low complexity" evidence="4">
    <location>
        <begin position="138"/>
        <end position="154"/>
    </location>
</feature>
<organism evidence="6 7">
    <name type="scientific">Punica granatum</name>
    <name type="common">Pomegranate</name>
    <dbReference type="NCBI Taxonomy" id="22663"/>
    <lineage>
        <taxon>Eukaryota</taxon>
        <taxon>Viridiplantae</taxon>
        <taxon>Streptophyta</taxon>
        <taxon>Embryophyta</taxon>
        <taxon>Tracheophyta</taxon>
        <taxon>Spermatophyta</taxon>
        <taxon>Magnoliopsida</taxon>
        <taxon>eudicotyledons</taxon>
        <taxon>Gunneridae</taxon>
        <taxon>Pentapetalae</taxon>
        <taxon>rosids</taxon>
        <taxon>malvids</taxon>
        <taxon>Myrtales</taxon>
        <taxon>Lythraceae</taxon>
        <taxon>Punica</taxon>
    </lineage>
</organism>
<keyword evidence="3" id="KW-0325">Glycoprotein</keyword>
<dbReference type="FunFam" id="2.60.40.420:FF:000003">
    <property type="entry name" value="Blue copper"/>
    <property type="match status" value="1"/>
</dbReference>
<dbReference type="Gene3D" id="2.60.40.420">
    <property type="entry name" value="Cupredoxins - blue copper proteins"/>
    <property type="match status" value="1"/>
</dbReference>
<evidence type="ECO:0000313" key="6">
    <source>
        <dbReference type="Proteomes" id="UP000515151"/>
    </source>
</evidence>